<dbReference type="Proteomes" id="UP001346869">
    <property type="component" value="Unassembled WGS sequence"/>
</dbReference>
<keyword evidence="2" id="KW-1185">Reference proteome</keyword>
<evidence type="ECO:0000313" key="1">
    <source>
        <dbReference type="EMBL" id="KAK5862966.1"/>
    </source>
</evidence>
<reference evidence="1 2" key="2">
    <citation type="journal article" date="2023" name="Mol. Biol. Evol.">
        <title>Genomics of Secondarily Temperate Adaptation in the Only Non-Antarctic Icefish.</title>
        <authorList>
            <person name="Rivera-Colon A.G."/>
            <person name="Rayamajhi N."/>
            <person name="Minhas B.F."/>
            <person name="Madrigal G."/>
            <person name="Bilyk K.T."/>
            <person name="Yoon V."/>
            <person name="Hune M."/>
            <person name="Gregory S."/>
            <person name="Cheng C.H.C."/>
            <person name="Catchen J.M."/>
        </authorList>
    </citation>
    <scope>NUCLEOTIDE SEQUENCE [LARGE SCALE GENOMIC DNA]</scope>
    <source>
        <strain evidence="1">JMC-PN-2008</strain>
    </source>
</reference>
<dbReference type="EMBL" id="JAUZQC010000011">
    <property type="protein sequence ID" value="KAK5862966.1"/>
    <property type="molecule type" value="Genomic_DNA"/>
</dbReference>
<organism evidence="1 2">
    <name type="scientific">Eleginops maclovinus</name>
    <name type="common">Patagonian blennie</name>
    <name type="synonym">Eleginus maclovinus</name>
    <dbReference type="NCBI Taxonomy" id="56733"/>
    <lineage>
        <taxon>Eukaryota</taxon>
        <taxon>Metazoa</taxon>
        <taxon>Chordata</taxon>
        <taxon>Craniata</taxon>
        <taxon>Vertebrata</taxon>
        <taxon>Euteleostomi</taxon>
        <taxon>Actinopterygii</taxon>
        <taxon>Neopterygii</taxon>
        <taxon>Teleostei</taxon>
        <taxon>Neoteleostei</taxon>
        <taxon>Acanthomorphata</taxon>
        <taxon>Eupercaria</taxon>
        <taxon>Perciformes</taxon>
        <taxon>Notothenioidei</taxon>
        <taxon>Eleginopidae</taxon>
        <taxon>Eleginops</taxon>
    </lineage>
</organism>
<sequence>MASGQNRFCSLANVLRPESPELAGLRDYTEAGPHSVPQPVNGQRGNTVRRAGGDVCCSVSLQLNVPLCTGAER</sequence>
<name>A0AAN7XEQ7_ELEMC</name>
<protein>
    <submittedName>
        <fullName evidence="1">Uncharacterized protein</fullName>
    </submittedName>
</protein>
<gene>
    <name evidence="1" type="ORF">PBY51_000031</name>
</gene>
<proteinExistence type="predicted"/>
<reference evidence="1 2" key="1">
    <citation type="journal article" date="2023" name="Genes (Basel)">
        <title>Chromosome-Level Genome Assembly and Circadian Gene Repertoire of the Patagonia Blennie Eleginops maclovinus-The Closest Ancestral Proxy of Antarctic Cryonotothenioids.</title>
        <authorList>
            <person name="Cheng C.C."/>
            <person name="Rivera-Colon A.G."/>
            <person name="Minhas B.F."/>
            <person name="Wilson L."/>
            <person name="Rayamajhi N."/>
            <person name="Vargas-Chacoff L."/>
            <person name="Catchen J.M."/>
        </authorList>
    </citation>
    <scope>NUCLEOTIDE SEQUENCE [LARGE SCALE GENOMIC DNA]</scope>
    <source>
        <strain evidence="1">JMC-PN-2008</strain>
    </source>
</reference>
<dbReference type="AlphaFoldDB" id="A0AAN7XEQ7"/>
<comment type="caution">
    <text evidence="1">The sequence shown here is derived from an EMBL/GenBank/DDBJ whole genome shotgun (WGS) entry which is preliminary data.</text>
</comment>
<accession>A0AAN7XEQ7</accession>
<evidence type="ECO:0000313" key="2">
    <source>
        <dbReference type="Proteomes" id="UP001346869"/>
    </source>
</evidence>